<dbReference type="InterPro" id="IPR015947">
    <property type="entry name" value="PUA-like_sf"/>
</dbReference>
<dbReference type="OrthoDB" id="2361576at2"/>
<evidence type="ECO:0000313" key="1">
    <source>
        <dbReference type="EMBL" id="AJD91854.1"/>
    </source>
</evidence>
<name>A0A0B5AV38_9BACL</name>
<sequence>MGMPLELNTMIVTKGREERIENNFFKLEKDEYRLYPMHIPLEVKNSIAGEVRGIAEIYKLEWSGQKTVIYFEMKSLESTN</sequence>
<accession>A0A0B5AV38</accession>
<evidence type="ECO:0000313" key="2">
    <source>
        <dbReference type="Proteomes" id="UP000031449"/>
    </source>
</evidence>
<reference evidence="1 2" key="1">
    <citation type="submission" date="2014-08" db="EMBL/GenBank/DDBJ databases">
        <title>Complete genome of a marine bacteria Jeotgalibacillus malaysiensis.</title>
        <authorList>
            <person name="Yaakop A.S."/>
            <person name="Chan K.-G."/>
            <person name="Goh K.M."/>
        </authorList>
    </citation>
    <scope>NUCLEOTIDE SEQUENCE [LARGE SCALE GENOMIC DNA]</scope>
    <source>
        <strain evidence="1 2">D5</strain>
    </source>
</reference>
<evidence type="ECO:0008006" key="3">
    <source>
        <dbReference type="Google" id="ProtNLM"/>
    </source>
</evidence>
<keyword evidence="2" id="KW-1185">Reference proteome</keyword>
<dbReference type="AlphaFoldDB" id="A0A0B5AV38"/>
<dbReference type="Pfam" id="PF10763">
    <property type="entry name" value="DUF2584"/>
    <property type="match status" value="1"/>
</dbReference>
<dbReference type="BioCyc" id="JESP1508404:G14D9-11793-MONOMER"/>
<proteinExistence type="predicted"/>
<protein>
    <recommendedName>
        <fullName evidence="3">DUF2584 domain-containing protein</fullName>
    </recommendedName>
</protein>
<dbReference type="SUPFAM" id="SSF88697">
    <property type="entry name" value="PUA domain-like"/>
    <property type="match status" value="1"/>
</dbReference>
<dbReference type="HOGENOM" id="CLU_179208_0_0_9"/>
<dbReference type="EMBL" id="CP009416">
    <property type="protein sequence ID" value="AJD91854.1"/>
    <property type="molecule type" value="Genomic_DNA"/>
</dbReference>
<dbReference type="Proteomes" id="UP000031449">
    <property type="component" value="Chromosome"/>
</dbReference>
<organism evidence="1 2">
    <name type="scientific">Jeotgalibacillus malaysiensis</name>
    <dbReference type="NCBI Taxonomy" id="1508404"/>
    <lineage>
        <taxon>Bacteria</taxon>
        <taxon>Bacillati</taxon>
        <taxon>Bacillota</taxon>
        <taxon>Bacilli</taxon>
        <taxon>Bacillales</taxon>
        <taxon>Caryophanaceae</taxon>
        <taxon>Jeotgalibacillus</taxon>
    </lineage>
</organism>
<gene>
    <name evidence="1" type="ORF">JMA_25370</name>
</gene>
<dbReference type="Gene3D" id="2.40.240.20">
    <property type="entry name" value="Hypothetical PUA domain-like, domain 1"/>
    <property type="match status" value="1"/>
</dbReference>
<dbReference type="KEGG" id="jeo:JMA_25370"/>
<dbReference type="InterPro" id="IPR019699">
    <property type="entry name" value="DUF2584"/>
</dbReference>
<dbReference type="STRING" id="1508404.JMA_25370"/>